<dbReference type="InterPro" id="IPR014048">
    <property type="entry name" value="MethylDNA_cys_MeTrfase_DNA-bd"/>
</dbReference>
<organism evidence="12 13">
    <name type="scientific">Bacteroides fluxus YIT 12057</name>
    <dbReference type="NCBI Taxonomy" id="763034"/>
    <lineage>
        <taxon>Bacteria</taxon>
        <taxon>Pseudomonadati</taxon>
        <taxon>Bacteroidota</taxon>
        <taxon>Bacteroidia</taxon>
        <taxon>Bacteroidales</taxon>
        <taxon>Bacteroidaceae</taxon>
        <taxon>Bacteroides</taxon>
    </lineage>
</organism>
<dbReference type="Pfam" id="PF02870">
    <property type="entry name" value="Methyltransf_1N"/>
    <property type="match status" value="1"/>
</dbReference>
<keyword evidence="4 9" id="KW-0489">Methyltransferase</keyword>
<dbReference type="HOGENOM" id="CLU_000445_52_2_10"/>
<evidence type="ECO:0000256" key="3">
    <source>
        <dbReference type="ARBA" id="ARBA00022490"/>
    </source>
</evidence>
<dbReference type="GO" id="GO:0005737">
    <property type="term" value="C:cytoplasm"/>
    <property type="evidence" value="ECO:0007669"/>
    <property type="project" value="UniProtKB-SubCell"/>
</dbReference>
<evidence type="ECO:0000256" key="7">
    <source>
        <dbReference type="ARBA" id="ARBA00023204"/>
    </source>
</evidence>
<evidence type="ECO:0000259" key="11">
    <source>
        <dbReference type="Pfam" id="PF02870"/>
    </source>
</evidence>
<dbReference type="PANTHER" id="PTHR10815">
    <property type="entry name" value="METHYLATED-DNA--PROTEIN-CYSTEINE METHYLTRANSFERASE"/>
    <property type="match status" value="1"/>
</dbReference>
<dbReference type="AlphaFoldDB" id="F3PV11"/>
<keyword evidence="6 9" id="KW-0227">DNA damage</keyword>
<dbReference type="HAMAP" id="MF_00772">
    <property type="entry name" value="OGT"/>
    <property type="match status" value="1"/>
</dbReference>
<dbReference type="Pfam" id="PF01035">
    <property type="entry name" value="DNA_binding_1"/>
    <property type="match status" value="1"/>
</dbReference>
<dbReference type="NCBIfam" id="TIGR00589">
    <property type="entry name" value="ogt"/>
    <property type="match status" value="1"/>
</dbReference>
<dbReference type="SUPFAM" id="SSF53155">
    <property type="entry name" value="Methylated DNA-protein cysteine methyltransferase domain"/>
    <property type="match status" value="1"/>
</dbReference>
<evidence type="ECO:0000256" key="2">
    <source>
        <dbReference type="ARBA" id="ARBA00008711"/>
    </source>
</evidence>
<dbReference type="PANTHER" id="PTHR10815:SF5">
    <property type="entry name" value="METHYLATED-DNA--PROTEIN-CYSTEINE METHYLTRANSFERASE"/>
    <property type="match status" value="1"/>
</dbReference>
<evidence type="ECO:0000313" key="12">
    <source>
        <dbReference type="EMBL" id="EGF55762.1"/>
    </source>
</evidence>
<feature type="active site" description="Nucleophile; methyl group acceptor" evidence="9">
    <location>
        <position position="138"/>
    </location>
</feature>
<dbReference type="InterPro" id="IPR008332">
    <property type="entry name" value="MethylG_MeTrfase_N"/>
</dbReference>
<evidence type="ECO:0000256" key="8">
    <source>
        <dbReference type="ARBA" id="ARBA00049348"/>
    </source>
</evidence>
<comment type="catalytic activity">
    <reaction evidence="8 9">
        <text>a 6-O-methyl-2'-deoxyguanosine in DNA + L-cysteinyl-[protein] = S-methyl-L-cysteinyl-[protein] + a 2'-deoxyguanosine in DNA</text>
        <dbReference type="Rhea" id="RHEA:24000"/>
        <dbReference type="Rhea" id="RHEA-COMP:10131"/>
        <dbReference type="Rhea" id="RHEA-COMP:10132"/>
        <dbReference type="Rhea" id="RHEA-COMP:11367"/>
        <dbReference type="Rhea" id="RHEA-COMP:11368"/>
        <dbReference type="ChEBI" id="CHEBI:29950"/>
        <dbReference type="ChEBI" id="CHEBI:82612"/>
        <dbReference type="ChEBI" id="CHEBI:85445"/>
        <dbReference type="ChEBI" id="CHEBI:85448"/>
        <dbReference type="EC" id="2.1.1.63"/>
    </reaction>
</comment>
<dbReference type="InterPro" id="IPR036388">
    <property type="entry name" value="WH-like_DNA-bd_sf"/>
</dbReference>
<evidence type="ECO:0000256" key="9">
    <source>
        <dbReference type="HAMAP-Rule" id="MF_00772"/>
    </source>
</evidence>
<dbReference type="SUPFAM" id="SSF46767">
    <property type="entry name" value="Methylated DNA-protein cysteine methyltransferase, C-terminal domain"/>
    <property type="match status" value="1"/>
</dbReference>
<dbReference type="PROSITE" id="PS00374">
    <property type="entry name" value="MGMT"/>
    <property type="match status" value="1"/>
</dbReference>
<reference evidence="12 13" key="1">
    <citation type="submission" date="2011-02" db="EMBL/GenBank/DDBJ databases">
        <authorList>
            <person name="Weinstock G."/>
            <person name="Sodergren E."/>
            <person name="Clifton S."/>
            <person name="Fulton L."/>
            <person name="Fulton B."/>
            <person name="Courtney L."/>
            <person name="Fronick C."/>
            <person name="Harrison M."/>
            <person name="Strong C."/>
            <person name="Farmer C."/>
            <person name="Delahaunty K."/>
            <person name="Markovic C."/>
            <person name="Hall O."/>
            <person name="Minx P."/>
            <person name="Tomlinson C."/>
            <person name="Mitreva M."/>
            <person name="Hou S."/>
            <person name="Chen J."/>
            <person name="Wollam A."/>
            <person name="Pepin K.H."/>
            <person name="Johnson M."/>
            <person name="Bhonagiri V."/>
            <person name="Zhang X."/>
            <person name="Suruliraj S."/>
            <person name="Warren W."/>
            <person name="Chinwalla A."/>
            <person name="Mardis E.R."/>
            <person name="Wilson R.K."/>
        </authorList>
    </citation>
    <scope>NUCLEOTIDE SEQUENCE [LARGE SCALE GENOMIC DNA]</scope>
    <source>
        <strain evidence="12 13">YIT 12057</strain>
    </source>
</reference>
<feature type="domain" description="Methylated-DNA-[protein]-cysteine S-methyltransferase DNA binding" evidence="10">
    <location>
        <begin position="87"/>
        <end position="166"/>
    </location>
</feature>
<evidence type="ECO:0000256" key="5">
    <source>
        <dbReference type="ARBA" id="ARBA00022679"/>
    </source>
</evidence>
<accession>F3PV11</accession>
<dbReference type="GO" id="GO:0003908">
    <property type="term" value="F:methylated-DNA-[protein]-cysteine S-methyltransferase activity"/>
    <property type="evidence" value="ECO:0007669"/>
    <property type="project" value="UniProtKB-UniRule"/>
</dbReference>
<comment type="subcellular location">
    <subcellularLocation>
        <location evidence="9">Cytoplasm</location>
    </subcellularLocation>
</comment>
<protein>
    <recommendedName>
        <fullName evidence="9">Methylated-DNA--protein-cysteine methyltransferase</fullName>
        <ecNumber evidence="9">2.1.1.63</ecNumber>
    </recommendedName>
    <alternativeName>
        <fullName evidence="9">6-O-methylguanine-DNA methyltransferase</fullName>
        <shortName evidence="9">MGMT</shortName>
    </alternativeName>
    <alternativeName>
        <fullName evidence="9">O-6-methylguanine-DNA-alkyltransferase</fullName>
    </alternativeName>
</protein>
<dbReference type="EMBL" id="AFBN01000050">
    <property type="protein sequence ID" value="EGF55762.1"/>
    <property type="molecule type" value="Genomic_DNA"/>
</dbReference>
<evidence type="ECO:0000256" key="1">
    <source>
        <dbReference type="ARBA" id="ARBA00001286"/>
    </source>
</evidence>
<dbReference type="STRING" id="763034.HMPREF9446_02585"/>
<comment type="miscellaneous">
    <text evidence="9">This enzyme catalyzes only one turnover and therefore is not strictly catalytic. According to one definition, an enzyme is a biocatalyst that acts repeatedly and over many reaction cycles.</text>
</comment>
<dbReference type="InterPro" id="IPR023546">
    <property type="entry name" value="MGMT"/>
</dbReference>
<dbReference type="GO" id="GO:0032259">
    <property type="term" value="P:methylation"/>
    <property type="evidence" value="ECO:0007669"/>
    <property type="project" value="UniProtKB-KW"/>
</dbReference>
<dbReference type="EC" id="2.1.1.63" evidence="9"/>
<dbReference type="eggNOG" id="COG0350">
    <property type="taxonomic scope" value="Bacteria"/>
</dbReference>
<proteinExistence type="inferred from homology"/>
<dbReference type="Gene3D" id="3.30.160.70">
    <property type="entry name" value="Methylated DNA-protein cysteine methyltransferase domain"/>
    <property type="match status" value="1"/>
</dbReference>
<comment type="similarity">
    <text evidence="2 9">Belongs to the MGMT family.</text>
</comment>
<gene>
    <name evidence="12" type="ORF">HMPREF9446_02585</name>
</gene>
<name>F3PV11_9BACE</name>
<dbReference type="CDD" id="cd06445">
    <property type="entry name" value="ATase"/>
    <property type="match status" value="1"/>
</dbReference>
<dbReference type="InterPro" id="IPR001497">
    <property type="entry name" value="MethylDNA_cys_MeTrfase_AS"/>
</dbReference>
<keyword evidence="5 9" id="KW-0808">Transferase</keyword>
<comment type="catalytic activity">
    <reaction evidence="1 9">
        <text>a 4-O-methyl-thymidine in DNA + L-cysteinyl-[protein] = a thymidine in DNA + S-methyl-L-cysteinyl-[protein]</text>
        <dbReference type="Rhea" id="RHEA:53428"/>
        <dbReference type="Rhea" id="RHEA-COMP:10131"/>
        <dbReference type="Rhea" id="RHEA-COMP:10132"/>
        <dbReference type="Rhea" id="RHEA-COMP:13555"/>
        <dbReference type="Rhea" id="RHEA-COMP:13556"/>
        <dbReference type="ChEBI" id="CHEBI:29950"/>
        <dbReference type="ChEBI" id="CHEBI:82612"/>
        <dbReference type="ChEBI" id="CHEBI:137386"/>
        <dbReference type="ChEBI" id="CHEBI:137387"/>
        <dbReference type="EC" id="2.1.1.63"/>
    </reaction>
</comment>
<comment type="caution">
    <text evidence="12">The sequence shown here is derived from an EMBL/GenBank/DDBJ whole genome shotgun (WGS) entry which is preliminary data.</text>
</comment>
<keyword evidence="13" id="KW-1185">Reference proteome</keyword>
<dbReference type="GO" id="GO:0006307">
    <property type="term" value="P:DNA alkylation repair"/>
    <property type="evidence" value="ECO:0007669"/>
    <property type="project" value="UniProtKB-UniRule"/>
</dbReference>
<dbReference type="InterPro" id="IPR036217">
    <property type="entry name" value="MethylDNA_cys_MeTrfase_DNAb"/>
</dbReference>
<evidence type="ECO:0000313" key="13">
    <source>
        <dbReference type="Proteomes" id="UP000003416"/>
    </source>
</evidence>
<feature type="domain" description="Methylguanine DNA methyltransferase ribonuclease-like" evidence="11">
    <location>
        <begin position="6"/>
        <end position="82"/>
    </location>
</feature>
<sequence length="174" mass="19627">MQTILIQYYQSPCGELILGSFEDRLCLCDWVNEKRRSMIDKRIQKSLEAGYEAGSSEVIAKAVVRLDEYFARKRKTFDIPLLLVGTEFQKSVWQELQNIPYGKTLSYGELSQRLGEPKAVRAVAAANGANPISIFVPCHRVIGRDHKLTGYAGGLAAKKKLLELEADCRTLEFR</sequence>
<comment type="function">
    <text evidence="9">Involved in the cellular defense against the biological effects of O6-methylguanine (O6-MeG) and O4-methylthymine (O4-MeT) in DNA. Repairs the methylated nucleobase in DNA by stoichiometrically transferring the methyl group to a cysteine residue in the enzyme. This is a suicide reaction: the enzyme is irreversibly inactivated.</text>
</comment>
<dbReference type="Gene3D" id="1.10.10.10">
    <property type="entry name" value="Winged helix-like DNA-binding domain superfamily/Winged helix DNA-binding domain"/>
    <property type="match status" value="1"/>
</dbReference>
<dbReference type="InterPro" id="IPR036631">
    <property type="entry name" value="MGMT_N_sf"/>
</dbReference>
<dbReference type="FunFam" id="1.10.10.10:FF:000214">
    <property type="entry name" value="Methylated-DNA--protein-cysteine methyltransferase"/>
    <property type="match status" value="1"/>
</dbReference>
<evidence type="ECO:0000259" key="10">
    <source>
        <dbReference type="Pfam" id="PF01035"/>
    </source>
</evidence>
<dbReference type="GeneID" id="86050083"/>
<evidence type="ECO:0000256" key="6">
    <source>
        <dbReference type="ARBA" id="ARBA00022763"/>
    </source>
</evidence>
<dbReference type="Proteomes" id="UP000003416">
    <property type="component" value="Unassembled WGS sequence"/>
</dbReference>
<keyword evidence="3 9" id="KW-0963">Cytoplasm</keyword>
<keyword evidence="7 9" id="KW-0234">DNA repair</keyword>
<evidence type="ECO:0000256" key="4">
    <source>
        <dbReference type="ARBA" id="ARBA00022603"/>
    </source>
</evidence>
<dbReference type="RefSeq" id="WP_009125837.1">
    <property type="nucleotide sequence ID" value="NZ_GL882647.1"/>
</dbReference>